<protein>
    <submittedName>
        <fullName evidence="1">Uncharacterized protein</fullName>
    </submittedName>
</protein>
<reference evidence="1 2" key="1">
    <citation type="submission" date="2013-01" db="EMBL/GenBank/DDBJ databases">
        <authorList>
            <person name="Harkins D.M."/>
            <person name="Durkin A.S."/>
            <person name="Brinkac L.M."/>
            <person name="Haft D.H."/>
            <person name="Selengut J.D."/>
            <person name="Sanka R."/>
            <person name="DePew J."/>
            <person name="Purushe J."/>
            <person name="Matthias M.A."/>
            <person name="Vinetz J.M."/>
            <person name="Sutton G.G."/>
            <person name="Nierman W.C."/>
            <person name="Fouts D.E."/>
        </authorList>
    </citation>
    <scope>NUCLEOTIDE SEQUENCE [LARGE SCALE GENOMIC DNA]</scope>
    <source>
        <strain evidence="1 2">ZUN142</strain>
    </source>
</reference>
<proteinExistence type="predicted"/>
<name>M6UQD9_9LEPT</name>
<sequence length="38" mass="4272">MKPIVREVSFFPSPISSFVCEGSGLNHLKHLRKTLNTT</sequence>
<dbReference type="EMBL" id="AHOP02000054">
    <property type="protein sequence ID" value="EMO39458.1"/>
    <property type="molecule type" value="Genomic_DNA"/>
</dbReference>
<gene>
    <name evidence="1" type="ORF">LEP1GSC186_1105</name>
</gene>
<evidence type="ECO:0000313" key="2">
    <source>
        <dbReference type="Proteomes" id="UP000012153"/>
    </source>
</evidence>
<comment type="caution">
    <text evidence="1">The sequence shown here is derived from an EMBL/GenBank/DDBJ whole genome shotgun (WGS) entry which is preliminary data.</text>
</comment>
<evidence type="ECO:0000313" key="1">
    <source>
        <dbReference type="EMBL" id="EMO39458.1"/>
    </source>
</evidence>
<dbReference type="Proteomes" id="UP000012153">
    <property type="component" value="Unassembled WGS sequence"/>
</dbReference>
<organism evidence="1 2">
    <name type="scientific">Leptospira noguchii serovar Autumnalis str. ZUN142</name>
    <dbReference type="NCBI Taxonomy" id="1085540"/>
    <lineage>
        <taxon>Bacteria</taxon>
        <taxon>Pseudomonadati</taxon>
        <taxon>Spirochaetota</taxon>
        <taxon>Spirochaetia</taxon>
        <taxon>Leptospirales</taxon>
        <taxon>Leptospiraceae</taxon>
        <taxon>Leptospira</taxon>
    </lineage>
</organism>
<accession>M6UQD9</accession>
<dbReference type="AlphaFoldDB" id="M6UQD9"/>